<organism evidence="15 16">
    <name type="scientific">Trichomalopsis sarcophagae</name>
    <dbReference type="NCBI Taxonomy" id="543379"/>
    <lineage>
        <taxon>Eukaryota</taxon>
        <taxon>Metazoa</taxon>
        <taxon>Ecdysozoa</taxon>
        <taxon>Arthropoda</taxon>
        <taxon>Hexapoda</taxon>
        <taxon>Insecta</taxon>
        <taxon>Pterygota</taxon>
        <taxon>Neoptera</taxon>
        <taxon>Endopterygota</taxon>
        <taxon>Hymenoptera</taxon>
        <taxon>Apocrita</taxon>
        <taxon>Proctotrupomorpha</taxon>
        <taxon>Chalcidoidea</taxon>
        <taxon>Pteromalidae</taxon>
        <taxon>Pteromalinae</taxon>
        <taxon>Trichomalopsis</taxon>
    </lineage>
</organism>
<dbReference type="GO" id="GO:0020037">
    <property type="term" value="F:heme binding"/>
    <property type="evidence" value="ECO:0007669"/>
    <property type="project" value="InterPro"/>
</dbReference>
<feature type="transmembrane region" description="Helical" evidence="14">
    <location>
        <begin position="27"/>
        <end position="49"/>
    </location>
</feature>
<dbReference type="InterPro" id="IPR050476">
    <property type="entry name" value="Insect_CytP450_Detox"/>
</dbReference>
<sequence length="1036" mass="120138">MRYSNCIFFSLAAAEKLRNTNSMLLNIWQILCLKTVWISIAIVGVYLYLKFVVFNYWSRKKVPHVPPNILLGNINKSFLLDKITIGDLVRQHYDKFRKEKYFGIYIFHNPILVINDLELIRLILVKDFPYFYDRGIHSNVDVDPMSFNLFRLPGERWKNLRTKLTPIFTSGKLKQLYPLLYEVSHELVDICDQILEETDVIDMKDLVERFITDCISNVAFGFNCNSLKDPNNEFRNNGKSGTDVGKYVATLSIFGSNILNFLRLRVFSSNVNKFFIRIFEDVVNHRVENKIVRNDFINLLMELTDHKQGSDKAPIVNESDPAGKMKNRKLNMLEAAAQVFVFFIAGFETTSTTVTYCLHELAKYPEVQKKLQEEIDEVANSPEGFNYDNIMNMKYLDMTFNETLRKHPPVPFVNRLCTKDYQIPGTDLWIPKGMRLAISVSGLQRDPDIYPEPEKFEPLRFSKENLAQRSAYCFLPFGEGPRICIAKRIALMQGKLALATLLSKYTFSICDETPVPLKYSNRTFLTVAEKDFKLFLLAAVLTAVYFYLKLCVYNYWKKCNVPHEAPSIPLGNIPVSLFTGKKALGNLFWDWYNKFSQHPFYGVYLFNRPVLMVNDPELINLVLVKEFHRFIDRGWFSNEKVDKLSCNLFLVPDKPWKRLRSKLSPTFTPGKLRQIFPLMSDVSEEMIKTCETELKLTDELNIIDIVGRYATDVISSQVYGFSSSSLKHPDNDFRRLGMRGLTFGRFKMLMVIFFRDLLVNVNIPFNPKEVREFFTRIFAETVDYRRREKVTRKDFMNLLMQLVDKGMLLDDEQKPKGDNEANSDRISMVEATAQAYVFFIAGFETTTSVVAYCLLEMALNPDIQEKLQQEIDEVTERTGITYDALMEMEYLNMVFLETERKYPGVVFLNRLCSSDCPIPESNYVIPKGMPVVISTLGVQYDPKHFPNPHKFDPTRFSKENSVDRSPYVNLAFGEGPRNCIGKRFGILQSKLAIARLLSNYKFYVSQNTVLPVKFTSESFFVSPDHKLTLRFEPRRK</sequence>
<dbReference type="PRINTS" id="PR00385">
    <property type="entry name" value="P450"/>
</dbReference>
<dbReference type="FunFam" id="1.10.630.10:FF:000042">
    <property type="entry name" value="Cytochrome P450"/>
    <property type="match status" value="2"/>
</dbReference>
<evidence type="ECO:0000256" key="3">
    <source>
        <dbReference type="ARBA" id="ARBA00004406"/>
    </source>
</evidence>
<dbReference type="CDD" id="cd11056">
    <property type="entry name" value="CYP6-like"/>
    <property type="match status" value="2"/>
</dbReference>
<evidence type="ECO:0008006" key="17">
    <source>
        <dbReference type="Google" id="ProtNLM"/>
    </source>
</evidence>
<evidence type="ECO:0000256" key="1">
    <source>
        <dbReference type="ARBA" id="ARBA00001971"/>
    </source>
</evidence>
<evidence type="ECO:0000256" key="10">
    <source>
        <dbReference type="ARBA" id="ARBA00023004"/>
    </source>
</evidence>
<dbReference type="PRINTS" id="PR00463">
    <property type="entry name" value="EP450I"/>
</dbReference>
<keyword evidence="14" id="KW-0812">Transmembrane</keyword>
<dbReference type="Gene3D" id="1.10.630.10">
    <property type="entry name" value="Cytochrome P450"/>
    <property type="match status" value="2"/>
</dbReference>
<dbReference type="Pfam" id="PF00067">
    <property type="entry name" value="p450"/>
    <property type="match status" value="2"/>
</dbReference>
<keyword evidence="11" id="KW-0503">Monooxygenase</keyword>
<dbReference type="STRING" id="543379.A0A232EWB5"/>
<evidence type="ECO:0000256" key="12">
    <source>
        <dbReference type="ARBA" id="ARBA00023136"/>
    </source>
</evidence>
<dbReference type="OrthoDB" id="2789670at2759"/>
<evidence type="ECO:0000256" key="5">
    <source>
        <dbReference type="ARBA" id="ARBA00022617"/>
    </source>
</evidence>
<dbReference type="AlphaFoldDB" id="A0A232EWB5"/>
<evidence type="ECO:0000256" key="2">
    <source>
        <dbReference type="ARBA" id="ARBA00004174"/>
    </source>
</evidence>
<keyword evidence="10 13" id="KW-0408">Iron</keyword>
<evidence type="ECO:0000256" key="8">
    <source>
        <dbReference type="ARBA" id="ARBA00022848"/>
    </source>
</evidence>
<dbReference type="GO" id="GO:0005789">
    <property type="term" value="C:endoplasmic reticulum membrane"/>
    <property type="evidence" value="ECO:0007669"/>
    <property type="project" value="UniProtKB-SubCell"/>
</dbReference>
<dbReference type="InterPro" id="IPR036396">
    <property type="entry name" value="Cyt_P450_sf"/>
</dbReference>
<keyword evidence="12 14" id="KW-0472">Membrane</keyword>
<keyword evidence="6 13" id="KW-0479">Metal-binding</keyword>
<dbReference type="PROSITE" id="PS00086">
    <property type="entry name" value="CYTOCHROME_P450"/>
    <property type="match status" value="2"/>
</dbReference>
<comment type="similarity">
    <text evidence="4">Belongs to the cytochrome P450 family.</text>
</comment>
<dbReference type="InterPro" id="IPR002401">
    <property type="entry name" value="Cyt_P450_E_grp-I"/>
</dbReference>
<dbReference type="GO" id="GO:0016705">
    <property type="term" value="F:oxidoreductase activity, acting on paired donors, with incorporation or reduction of molecular oxygen"/>
    <property type="evidence" value="ECO:0007669"/>
    <property type="project" value="InterPro"/>
</dbReference>
<reference evidence="15 16" key="1">
    <citation type="journal article" date="2017" name="Curr. Biol.">
        <title>The Evolution of Venom by Co-option of Single-Copy Genes.</title>
        <authorList>
            <person name="Martinson E.O."/>
            <person name="Mrinalini"/>
            <person name="Kelkar Y.D."/>
            <person name="Chang C.H."/>
            <person name="Werren J.H."/>
        </authorList>
    </citation>
    <scope>NUCLEOTIDE SEQUENCE [LARGE SCALE GENOMIC DNA]</scope>
    <source>
        <strain evidence="15 16">Alberta</strain>
        <tissue evidence="15">Whole body</tissue>
    </source>
</reference>
<keyword evidence="16" id="KW-1185">Reference proteome</keyword>
<dbReference type="GO" id="GO:0005506">
    <property type="term" value="F:iron ion binding"/>
    <property type="evidence" value="ECO:0007669"/>
    <property type="project" value="InterPro"/>
</dbReference>
<evidence type="ECO:0000313" key="15">
    <source>
        <dbReference type="EMBL" id="OXU22616.1"/>
    </source>
</evidence>
<keyword evidence="8" id="KW-0492">Microsome</keyword>
<name>A0A232EWB5_9HYME</name>
<dbReference type="PANTHER" id="PTHR24292">
    <property type="entry name" value="CYTOCHROME P450"/>
    <property type="match status" value="1"/>
</dbReference>
<evidence type="ECO:0000313" key="16">
    <source>
        <dbReference type="Proteomes" id="UP000215335"/>
    </source>
</evidence>
<evidence type="ECO:0000256" key="14">
    <source>
        <dbReference type="SAM" id="Phobius"/>
    </source>
</evidence>
<accession>A0A232EWB5</accession>
<proteinExistence type="inferred from homology"/>
<dbReference type="InterPro" id="IPR001128">
    <property type="entry name" value="Cyt_P450"/>
</dbReference>
<dbReference type="InterPro" id="IPR017972">
    <property type="entry name" value="Cyt_P450_CS"/>
</dbReference>
<dbReference type="PANTHER" id="PTHR24292:SF54">
    <property type="entry name" value="CYP9F3-RELATED"/>
    <property type="match status" value="1"/>
</dbReference>
<keyword evidence="9" id="KW-0560">Oxidoreductase</keyword>
<evidence type="ECO:0000256" key="6">
    <source>
        <dbReference type="ARBA" id="ARBA00022723"/>
    </source>
</evidence>
<evidence type="ECO:0000256" key="7">
    <source>
        <dbReference type="ARBA" id="ARBA00022824"/>
    </source>
</evidence>
<dbReference type="EMBL" id="NNAY01001899">
    <property type="protein sequence ID" value="OXU22616.1"/>
    <property type="molecule type" value="Genomic_DNA"/>
</dbReference>
<evidence type="ECO:0000256" key="4">
    <source>
        <dbReference type="ARBA" id="ARBA00010617"/>
    </source>
</evidence>
<evidence type="ECO:0000256" key="13">
    <source>
        <dbReference type="PIRSR" id="PIRSR602401-1"/>
    </source>
</evidence>
<dbReference type="Proteomes" id="UP000215335">
    <property type="component" value="Unassembled WGS sequence"/>
</dbReference>
<evidence type="ECO:0000256" key="9">
    <source>
        <dbReference type="ARBA" id="ARBA00023002"/>
    </source>
</evidence>
<gene>
    <name evidence="15" type="ORF">TSAR_008729</name>
</gene>
<feature type="binding site" description="axial binding residue" evidence="13">
    <location>
        <position position="979"/>
    </location>
    <ligand>
        <name>heme</name>
        <dbReference type="ChEBI" id="CHEBI:30413"/>
    </ligand>
    <ligandPart>
        <name>Fe</name>
        <dbReference type="ChEBI" id="CHEBI:18248"/>
    </ligandPart>
</feature>
<keyword evidence="7" id="KW-0256">Endoplasmic reticulum</keyword>
<comment type="cofactor">
    <cofactor evidence="1 13">
        <name>heme</name>
        <dbReference type="ChEBI" id="CHEBI:30413"/>
    </cofactor>
</comment>
<protein>
    <recommendedName>
        <fullName evidence="17">Cytochrome P450</fullName>
    </recommendedName>
</protein>
<evidence type="ECO:0000256" key="11">
    <source>
        <dbReference type="ARBA" id="ARBA00023033"/>
    </source>
</evidence>
<keyword evidence="14" id="KW-1133">Transmembrane helix</keyword>
<dbReference type="SUPFAM" id="SSF48264">
    <property type="entry name" value="Cytochrome P450"/>
    <property type="match status" value="2"/>
</dbReference>
<comment type="subcellular location">
    <subcellularLocation>
        <location evidence="3">Endoplasmic reticulum membrane</location>
        <topology evidence="3">Peripheral membrane protein</topology>
    </subcellularLocation>
    <subcellularLocation>
        <location evidence="2">Microsome membrane</location>
        <topology evidence="2">Peripheral membrane protein</topology>
    </subcellularLocation>
</comment>
<keyword evidence="5 13" id="KW-0349">Heme</keyword>
<comment type="caution">
    <text evidence="15">The sequence shown here is derived from an EMBL/GenBank/DDBJ whole genome shotgun (WGS) entry which is preliminary data.</text>
</comment>
<dbReference type="GO" id="GO:0004497">
    <property type="term" value="F:monooxygenase activity"/>
    <property type="evidence" value="ECO:0007669"/>
    <property type="project" value="UniProtKB-KW"/>
</dbReference>